<dbReference type="AlphaFoldDB" id="A0A5R9FAF8"/>
<dbReference type="InterPro" id="IPR020481">
    <property type="entry name" value="Intracell_prot_inh_BsuPI"/>
</dbReference>
<comment type="caution">
    <text evidence="3">The sequence shown here is derived from an EMBL/GenBank/DDBJ whole genome shotgun (WGS) entry which is preliminary data.</text>
</comment>
<evidence type="ECO:0000313" key="3">
    <source>
        <dbReference type="EMBL" id="TLS37853.1"/>
    </source>
</evidence>
<accession>A0A5R9FAF8</accession>
<dbReference type="Gene3D" id="2.60.40.2360">
    <property type="entry name" value="Intracellular proteinase inhibitor BsuPI"/>
    <property type="match status" value="1"/>
</dbReference>
<evidence type="ECO:0000256" key="1">
    <source>
        <dbReference type="SAM" id="SignalP"/>
    </source>
</evidence>
<dbReference type="OrthoDB" id="1357684at2"/>
<gene>
    <name evidence="3" type="ORF">FCL54_08525</name>
</gene>
<protein>
    <recommendedName>
        <fullName evidence="2">Intracellular proteinase inhibitor BsuPI domain-containing protein</fullName>
    </recommendedName>
</protein>
<dbReference type="Pfam" id="PF12690">
    <property type="entry name" value="BsuPI"/>
    <property type="match status" value="1"/>
</dbReference>
<reference evidence="3 4" key="1">
    <citation type="submission" date="2019-04" db="EMBL/GenBank/DDBJ databases">
        <title>Bacillus caeni sp. nov., a bacterium isolated from mangrove sediment.</title>
        <authorList>
            <person name="Huang H."/>
            <person name="Mo K."/>
            <person name="Hu Y."/>
        </authorList>
    </citation>
    <scope>NUCLEOTIDE SEQUENCE [LARGE SCALE GENOMIC DNA]</scope>
    <source>
        <strain evidence="3 4">HB172195</strain>
    </source>
</reference>
<feature type="domain" description="Intracellular proteinase inhibitor BsuPI" evidence="2">
    <location>
        <begin position="34"/>
        <end position="132"/>
    </location>
</feature>
<feature type="chain" id="PRO_5024355713" description="Intracellular proteinase inhibitor BsuPI domain-containing protein" evidence="1">
    <location>
        <begin position="24"/>
        <end position="153"/>
    </location>
</feature>
<dbReference type="InterPro" id="IPR038144">
    <property type="entry name" value="IPI"/>
</dbReference>
<dbReference type="EMBL" id="SWLG01000005">
    <property type="protein sequence ID" value="TLS37853.1"/>
    <property type="molecule type" value="Genomic_DNA"/>
</dbReference>
<proteinExistence type="predicted"/>
<name>A0A5R9FAF8_9BACL</name>
<organism evidence="3 4">
    <name type="scientific">Exobacillus caeni</name>
    <dbReference type="NCBI Taxonomy" id="2574798"/>
    <lineage>
        <taxon>Bacteria</taxon>
        <taxon>Bacillati</taxon>
        <taxon>Bacillota</taxon>
        <taxon>Bacilli</taxon>
        <taxon>Bacillales</taxon>
        <taxon>Guptibacillaceae</taxon>
        <taxon>Exobacillus</taxon>
    </lineage>
</organism>
<dbReference type="Proteomes" id="UP000308230">
    <property type="component" value="Unassembled WGS sequence"/>
</dbReference>
<keyword evidence="4" id="KW-1185">Reference proteome</keyword>
<evidence type="ECO:0000313" key="4">
    <source>
        <dbReference type="Proteomes" id="UP000308230"/>
    </source>
</evidence>
<feature type="signal peptide" evidence="1">
    <location>
        <begin position="1"/>
        <end position="23"/>
    </location>
</feature>
<keyword evidence="1" id="KW-0732">Signal</keyword>
<sequence length="153" mass="17383">MKKIIILLLFVMLFSTGNGNEAAAETPGIDEVTTAVLFEQHQGKTTFTVKITNNMEEELLLTFPTGQKIEVEVQNKKGEELYRYSEGRMFTQSFEKVRIPPNETKQWTADWNTGINQLEPGPYLITGIITATKTEPKINEKKLKAKKVFFVNP</sequence>
<dbReference type="RefSeq" id="WP_138125334.1">
    <property type="nucleotide sequence ID" value="NZ_SWLG01000005.1"/>
</dbReference>
<evidence type="ECO:0000259" key="2">
    <source>
        <dbReference type="Pfam" id="PF12690"/>
    </source>
</evidence>